<protein>
    <submittedName>
        <fullName evidence="1">Uncharacterized protein</fullName>
    </submittedName>
</protein>
<dbReference type="EMBL" id="JARKIE010000215">
    <property type="protein sequence ID" value="KAJ7665597.1"/>
    <property type="molecule type" value="Genomic_DNA"/>
</dbReference>
<accession>A0AAD7G4J5</accession>
<comment type="caution">
    <text evidence="1">The sequence shown here is derived from an EMBL/GenBank/DDBJ whole genome shotgun (WGS) entry which is preliminary data.</text>
</comment>
<name>A0AAD7G4J5_MYCRO</name>
<dbReference type="AlphaFoldDB" id="A0AAD7G4J5"/>
<dbReference type="Proteomes" id="UP001221757">
    <property type="component" value="Unassembled WGS sequence"/>
</dbReference>
<evidence type="ECO:0000313" key="1">
    <source>
        <dbReference type="EMBL" id="KAJ7665597.1"/>
    </source>
</evidence>
<reference evidence="1" key="1">
    <citation type="submission" date="2023-03" db="EMBL/GenBank/DDBJ databases">
        <title>Massive genome expansion in bonnet fungi (Mycena s.s.) driven by repeated elements and novel gene families across ecological guilds.</title>
        <authorList>
            <consortium name="Lawrence Berkeley National Laboratory"/>
            <person name="Harder C.B."/>
            <person name="Miyauchi S."/>
            <person name="Viragh M."/>
            <person name="Kuo A."/>
            <person name="Thoen E."/>
            <person name="Andreopoulos B."/>
            <person name="Lu D."/>
            <person name="Skrede I."/>
            <person name="Drula E."/>
            <person name="Henrissat B."/>
            <person name="Morin E."/>
            <person name="Kohler A."/>
            <person name="Barry K."/>
            <person name="LaButti K."/>
            <person name="Morin E."/>
            <person name="Salamov A."/>
            <person name="Lipzen A."/>
            <person name="Mereny Z."/>
            <person name="Hegedus B."/>
            <person name="Baldrian P."/>
            <person name="Stursova M."/>
            <person name="Weitz H."/>
            <person name="Taylor A."/>
            <person name="Grigoriev I.V."/>
            <person name="Nagy L.G."/>
            <person name="Martin F."/>
            <person name="Kauserud H."/>
        </authorList>
    </citation>
    <scope>NUCLEOTIDE SEQUENCE</scope>
    <source>
        <strain evidence="1">CBHHK067</strain>
    </source>
</reference>
<proteinExistence type="predicted"/>
<evidence type="ECO:0000313" key="2">
    <source>
        <dbReference type="Proteomes" id="UP001221757"/>
    </source>
</evidence>
<keyword evidence="2" id="KW-1185">Reference proteome</keyword>
<organism evidence="1 2">
    <name type="scientific">Mycena rosella</name>
    <name type="common">Pink bonnet</name>
    <name type="synonym">Agaricus rosellus</name>
    <dbReference type="NCBI Taxonomy" id="1033263"/>
    <lineage>
        <taxon>Eukaryota</taxon>
        <taxon>Fungi</taxon>
        <taxon>Dikarya</taxon>
        <taxon>Basidiomycota</taxon>
        <taxon>Agaricomycotina</taxon>
        <taxon>Agaricomycetes</taxon>
        <taxon>Agaricomycetidae</taxon>
        <taxon>Agaricales</taxon>
        <taxon>Marasmiineae</taxon>
        <taxon>Mycenaceae</taxon>
        <taxon>Mycena</taxon>
    </lineage>
</organism>
<gene>
    <name evidence="1" type="ORF">B0H17DRAFT_1210932</name>
</gene>
<sequence length="86" mass="10022">MSAPDQLRPTVPVYGDRDTARVDDHLVHWRPRRFRQYTEESWRGCAHFLLAGVIHAVVEAETEHNEWAKVKQVAQTHVFEVVDGSW</sequence>